<sequence>MNNQKVIWVKPFDPENHNAETEGRAGLCGWHGTNQGTPCEKPPFAGVKFDYAAHPTLATRLAAGGRD</sequence>
<dbReference type="EMBL" id="FNDJ01000013">
    <property type="protein sequence ID" value="SDJ95085.1"/>
    <property type="molecule type" value="Genomic_DNA"/>
</dbReference>
<protein>
    <submittedName>
        <fullName evidence="1">Uncharacterized protein</fullName>
    </submittedName>
</protein>
<reference evidence="1 2" key="1">
    <citation type="submission" date="2016-10" db="EMBL/GenBank/DDBJ databases">
        <authorList>
            <person name="de Groot N.N."/>
        </authorList>
    </citation>
    <scope>NUCLEOTIDE SEQUENCE [LARGE SCALE GENOMIC DNA]</scope>
    <source>
        <strain evidence="1 2">CGMCC 4.6533</strain>
    </source>
</reference>
<organism evidence="1 2">
    <name type="scientific">Nonomuraea jiangxiensis</name>
    <dbReference type="NCBI Taxonomy" id="633440"/>
    <lineage>
        <taxon>Bacteria</taxon>
        <taxon>Bacillati</taxon>
        <taxon>Actinomycetota</taxon>
        <taxon>Actinomycetes</taxon>
        <taxon>Streptosporangiales</taxon>
        <taxon>Streptosporangiaceae</taxon>
        <taxon>Nonomuraea</taxon>
    </lineage>
</organism>
<dbReference type="OrthoDB" id="4281361at2"/>
<dbReference type="Proteomes" id="UP000199202">
    <property type="component" value="Unassembled WGS sequence"/>
</dbReference>
<evidence type="ECO:0000313" key="1">
    <source>
        <dbReference type="EMBL" id="SDJ95085.1"/>
    </source>
</evidence>
<name>A0A1G8XYX2_9ACTN</name>
<accession>A0A1G8XYX2</accession>
<dbReference type="RefSeq" id="WP_143043895.1">
    <property type="nucleotide sequence ID" value="NZ_FNDJ01000013.1"/>
</dbReference>
<evidence type="ECO:0000313" key="2">
    <source>
        <dbReference type="Proteomes" id="UP000199202"/>
    </source>
</evidence>
<gene>
    <name evidence="1" type="ORF">SAMN05421869_113102</name>
</gene>
<proteinExistence type="predicted"/>
<dbReference type="AlphaFoldDB" id="A0A1G8XYX2"/>
<keyword evidence="2" id="KW-1185">Reference proteome</keyword>